<dbReference type="SUPFAM" id="SSF53098">
    <property type="entry name" value="Ribonuclease H-like"/>
    <property type="match status" value="1"/>
</dbReference>
<dbReference type="AlphaFoldDB" id="A0A9D2NG75"/>
<reference evidence="3" key="1">
    <citation type="journal article" date="2021" name="PeerJ">
        <title>Extensive microbial diversity within the chicken gut microbiome revealed by metagenomics and culture.</title>
        <authorList>
            <person name="Gilroy R."/>
            <person name="Ravi A."/>
            <person name="Getino M."/>
            <person name="Pursley I."/>
            <person name="Horton D.L."/>
            <person name="Alikhan N.F."/>
            <person name="Baker D."/>
            <person name="Gharbi K."/>
            <person name="Hall N."/>
            <person name="Watson M."/>
            <person name="Adriaenssens E.M."/>
            <person name="Foster-Nyarko E."/>
            <person name="Jarju S."/>
            <person name="Secka A."/>
            <person name="Antonio M."/>
            <person name="Oren A."/>
            <person name="Chaudhuri R.R."/>
            <person name="La Ragione R."/>
            <person name="Hildebrand F."/>
            <person name="Pallen M.J."/>
        </authorList>
    </citation>
    <scope>NUCLEOTIDE SEQUENCE</scope>
    <source>
        <strain evidence="3">USAMLcec2-132</strain>
    </source>
</reference>
<gene>
    <name evidence="3" type="ORF">H9761_08645</name>
</gene>
<dbReference type="FunFam" id="3.30.420.10:FF:000045">
    <property type="entry name" value="3'-5' exonuclease DinG"/>
    <property type="match status" value="1"/>
</dbReference>
<evidence type="ECO:0000259" key="2">
    <source>
        <dbReference type="SMART" id="SM00479"/>
    </source>
</evidence>
<reference evidence="3" key="2">
    <citation type="submission" date="2021-04" db="EMBL/GenBank/DDBJ databases">
        <authorList>
            <person name="Gilroy R."/>
        </authorList>
    </citation>
    <scope>NUCLEOTIDE SEQUENCE</scope>
    <source>
        <strain evidence="3">USAMLcec2-132</strain>
    </source>
</reference>
<protein>
    <submittedName>
        <fullName evidence="3">3'-5' exonuclease</fullName>
    </submittedName>
</protein>
<organism evidence="3 4">
    <name type="scientific">Candidatus Eisenbergiella merdavium</name>
    <dbReference type="NCBI Taxonomy" id="2838551"/>
    <lineage>
        <taxon>Bacteria</taxon>
        <taxon>Bacillati</taxon>
        <taxon>Bacillota</taxon>
        <taxon>Clostridia</taxon>
        <taxon>Lachnospirales</taxon>
        <taxon>Lachnospiraceae</taxon>
        <taxon>Eisenbergiella</taxon>
    </lineage>
</organism>
<dbReference type="GO" id="GO:0045004">
    <property type="term" value="P:DNA replication proofreading"/>
    <property type="evidence" value="ECO:0007669"/>
    <property type="project" value="TreeGrafter"/>
</dbReference>
<accession>A0A9D2NG75</accession>
<dbReference type="PANTHER" id="PTHR30231:SF41">
    <property type="entry name" value="DNA POLYMERASE III SUBUNIT EPSILON"/>
    <property type="match status" value="1"/>
</dbReference>
<dbReference type="Gene3D" id="3.30.420.10">
    <property type="entry name" value="Ribonuclease H-like superfamily/Ribonuclease H"/>
    <property type="match status" value="1"/>
</dbReference>
<dbReference type="PANTHER" id="PTHR30231">
    <property type="entry name" value="DNA POLYMERASE III SUBUNIT EPSILON"/>
    <property type="match status" value="1"/>
</dbReference>
<dbReference type="InterPro" id="IPR036397">
    <property type="entry name" value="RNaseH_sf"/>
</dbReference>
<keyword evidence="1 3" id="KW-0269">Exonuclease</keyword>
<dbReference type="SMART" id="SM00479">
    <property type="entry name" value="EXOIII"/>
    <property type="match status" value="1"/>
</dbReference>
<dbReference type="GO" id="GO:0008408">
    <property type="term" value="F:3'-5' exonuclease activity"/>
    <property type="evidence" value="ECO:0007669"/>
    <property type="project" value="TreeGrafter"/>
</dbReference>
<name>A0A9D2NG75_9FIRM</name>
<keyword evidence="1 3" id="KW-0378">Hydrolase</keyword>
<feature type="domain" description="Exonuclease" evidence="2">
    <location>
        <begin position="4"/>
        <end position="169"/>
    </location>
</feature>
<dbReference type="InterPro" id="IPR012337">
    <property type="entry name" value="RNaseH-like_sf"/>
</dbReference>
<dbReference type="GO" id="GO:0005829">
    <property type="term" value="C:cytosol"/>
    <property type="evidence" value="ECO:0007669"/>
    <property type="project" value="TreeGrafter"/>
</dbReference>
<dbReference type="Proteomes" id="UP000823891">
    <property type="component" value="Unassembled WGS sequence"/>
</dbReference>
<dbReference type="GO" id="GO:0003887">
    <property type="term" value="F:DNA-directed DNA polymerase activity"/>
    <property type="evidence" value="ECO:0007669"/>
    <property type="project" value="InterPro"/>
</dbReference>
<evidence type="ECO:0000313" key="3">
    <source>
        <dbReference type="EMBL" id="HJC23757.1"/>
    </source>
</evidence>
<sequence>MLKSYLAFDVETTGLSPETDEIIEIGALKVREGKVCERFISFVKPSEPVSERITEITGITNEMLKDAAPKEDVIRAFLDFCGDEVLIGHNLPFDYSFVKTQAKLFGLPFEKQGIDTLKIARCVHKGRQSNSLEALCAKYSIVNSSAHRAYHDALATAKLYQTLAHYYESFQPQAFLPAALSPCPGAAGGGAETAATPKQLGFLSRLAAQKNLTVTWDAKKLTKSQASGLIEKILAGQQP</sequence>
<keyword evidence="1 3" id="KW-0540">Nuclease</keyword>
<proteinExistence type="predicted"/>
<dbReference type="Pfam" id="PF00929">
    <property type="entry name" value="RNase_T"/>
    <property type="match status" value="1"/>
</dbReference>
<evidence type="ECO:0000313" key="4">
    <source>
        <dbReference type="Proteomes" id="UP000823891"/>
    </source>
</evidence>
<dbReference type="EMBL" id="DWWS01000029">
    <property type="protein sequence ID" value="HJC23757.1"/>
    <property type="molecule type" value="Genomic_DNA"/>
</dbReference>
<comment type="caution">
    <text evidence="3">The sequence shown here is derived from an EMBL/GenBank/DDBJ whole genome shotgun (WGS) entry which is preliminary data.</text>
</comment>
<evidence type="ECO:0000256" key="1">
    <source>
        <dbReference type="ARBA" id="ARBA00022839"/>
    </source>
</evidence>
<dbReference type="InterPro" id="IPR013520">
    <property type="entry name" value="Ribonucl_H"/>
</dbReference>
<dbReference type="GO" id="GO:0003677">
    <property type="term" value="F:DNA binding"/>
    <property type="evidence" value="ECO:0007669"/>
    <property type="project" value="InterPro"/>
</dbReference>
<dbReference type="NCBIfam" id="TIGR00573">
    <property type="entry name" value="dnaq"/>
    <property type="match status" value="1"/>
</dbReference>
<dbReference type="InterPro" id="IPR006054">
    <property type="entry name" value="DnaQ"/>
</dbReference>
<dbReference type="CDD" id="cd06127">
    <property type="entry name" value="DEDDh"/>
    <property type="match status" value="1"/>
</dbReference>